<evidence type="ECO:0000256" key="1">
    <source>
        <dbReference type="ARBA" id="ARBA00001933"/>
    </source>
</evidence>
<organism evidence="4 5">
    <name type="scientific">Fischerella thermalis CCMEE 5318</name>
    <dbReference type="NCBI Taxonomy" id="2019666"/>
    <lineage>
        <taxon>Bacteria</taxon>
        <taxon>Bacillati</taxon>
        <taxon>Cyanobacteriota</taxon>
        <taxon>Cyanophyceae</taxon>
        <taxon>Nostocales</taxon>
        <taxon>Hapalosiphonaceae</taxon>
        <taxon>Fischerella</taxon>
    </lineage>
</organism>
<comment type="similarity">
    <text evidence="2">Belongs to the class-IV pyridoxal-phosphate-dependent aminotransferase family.</text>
</comment>
<dbReference type="PANTHER" id="PTHR42743:SF11">
    <property type="entry name" value="AMINODEOXYCHORISMATE LYASE"/>
    <property type="match status" value="1"/>
</dbReference>
<dbReference type="GO" id="GO:0003824">
    <property type="term" value="F:catalytic activity"/>
    <property type="evidence" value="ECO:0007669"/>
    <property type="project" value="InterPro"/>
</dbReference>
<evidence type="ECO:0000313" key="5">
    <source>
        <dbReference type="Proteomes" id="UP000235081"/>
    </source>
</evidence>
<dbReference type="GO" id="GO:0005829">
    <property type="term" value="C:cytosol"/>
    <property type="evidence" value="ECO:0007669"/>
    <property type="project" value="TreeGrafter"/>
</dbReference>
<dbReference type="SUPFAM" id="SSF56752">
    <property type="entry name" value="D-aminoacid aminotransferase-like PLP-dependent enzymes"/>
    <property type="match status" value="1"/>
</dbReference>
<dbReference type="Gene3D" id="3.30.470.10">
    <property type="match status" value="1"/>
</dbReference>
<dbReference type="Pfam" id="PF01063">
    <property type="entry name" value="Aminotran_4"/>
    <property type="match status" value="1"/>
</dbReference>
<evidence type="ECO:0000256" key="2">
    <source>
        <dbReference type="ARBA" id="ARBA00009320"/>
    </source>
</evidence>
<keyword evidence="3" id="KW-0663">Pyridoxal phosphate</keyword>
<dbReference type="AlphaFoldDB" id="A0A2N6LN05"/>
<dbReference type="GO" id="GO:0008652">
    <property type="term" value="P:amino acid biosynthetic process"/>
    <property type="evidence" value="ECO:0007669"/>
    <property type="project" value="UniProtKB-ARBA"/>
</dbReference>
<comment type="caution">
    <text evidence="4">The sequence shown here is derived from an EMBL/GenBank/DDBJ whole genome shotgun (WGS) entry which is preliminary data.</text>
</comment>
<name>A0A2N6LN05_9CYAN</name>
<dbReference type="InterPro" id="IPR050571">
    <property type="entry name" value="Class-IV_PLP-Dep_Aminotrnsfr"/>
</dbReference>
<dbReference type="Gene3D" id="3.20.10.10">
    <property type="entry name" value="D-amino Acid Aminotransferase, subunit A, domain 2"/>
    <property type="match status" value="1"/>
</dbReference>
<evidence type="ECO:0008006" key="6">
    <source>
        <dbReference type="Google" id="ProtNLM"/>
    </source>
</evidence>
<dbReference type="PANTHER" id="PTHR42743">
    <property type="entry name" value="AMINO-ACID AMINOTRANSFERASE"/>
    <property type="match status" value="1"/>
</dbReference>
<dbReference type="RefSeq" id="WP_102180359.1">
    <property type="nucleotide sequence ID" value="NZ_NMQE01000072.1"/>
</dbReference>
<dbReference type="InterPro" id="IPR043132">
    <property type="entry name" value="BCAT-like_C"/>
</dbReference>
<dbReference type="Proteomes" id="UP000235081">
    <property type="component" value="Unassembled WGS sequence"/>
</dbReference>
<protein>
    <recommendedName>
        <fullName evidence="6">Branched-chain amino acid aminotransferase</fullName>
    </recommendedName>
</protein>
<gene>
    <name evidence="4" type="ORF">CEN46_02805</name>
</gene>
<dbReference type="InterPro" id="IPR001544">
    <property type="entry name" value="Aminotrans_IV"/>
</dbReference>
<evidence type="ECO:0000313" key="4">
    <source>
        <dbReference type="EMBL" id="PMB26825.1"/>
    </source>
</evidence>
<reference evidence="4 5" key="1">
    <citation type="submission" date="2017-07" db="EMBL/GenBank/DDBJ databases">
        <title>Genomes of Fischerella (Mastigocladus) sp. strains.</title>
        <authorList>
            <person name="Miller S.R."/>
        </authorList>
    </citation>
    <scope>NUCLEOTIDE SEQUENCE [LARGE SCALE GENOMIC DNA]</scope>
    <source>
        <strain evidence="4 5">CCMEE 5318</strain>
    </source>
</reference>
<evidence type="ECO:0000256" key="3">
    <source>
        <dbReference type="ARBA" id="ARBA00022898"/>
    </source>
</evidence>
<dbReference type="GO" id="GO:0046394">
    <property type="term" value="P:carboxylic acid biosynthetic process"/>
    <property type="evidence" value="ECO:0007669"/>
    <property type="project" value="UniProtKB-ARBA"/>
</dbReference>
<dbReference type="InterPro" id="IPR036038">
    <property type="entry name" value="Aminotransferase-like"/>
</dbReference>
<comment type="cofactor">
    <cofactor evidence="1">
        <name>pyridoxal 5'-phosphate</name>
        <dbReference type="ChEBI" id="CHEBI:597326"/>
    </cofactor>
</comment>
<proteinExistence type="inferred from homology"/>
<sequence>MTVCINGQFFSSNEAKISVFDHGLLYGDGVFDTIAAVDGKIWWLDEHLERLFQGCSSILLKHPWSKSELSELTKETFLQTKQRSGRIRITITRGVGDIPSYSIDSCQPNLIIFVTPLDFPEESVYSQGLSLKSVPYSRIFPKVKNLSFLPSVLGYIEAKNTGYDDSVFVNYSEYVTEGTTWNIFLLTNNKLITPGDSLLIGVTRNKVIELAEYLGISVEESFVPLEMLYSAQEVFITGTTKRIIGVTQVDNFVIGNGCVGGLTSKLLKEYCRVFY</sequence>
<dbReference type="InterPro" id="IPR043131">
    <property type="entry name" value="BCAT-like_N"/>
</dbReference>
<dbReference type="FunFam" id="3.20.10.10:FF:000002">
    <property type="entry name" value="D-alanine aminotransferase"/>
    <property type="match status" value="1"/>
</dbReference>
<accession>A0A2N6LN05</accession>
<dbReference type="EMBL" id="NMQE01000072">
    <property type="protein sequence ID" value="PMB26825.1"/>
    <property type="molecule type" value="Genomic_DNA"/>
</dbReference>